<feature type="domain" description="Fibronectin type-III" evidence="5">
    <location>
        <begin position="126"/>
        <end position="219"/>
    </location>
</feature>
<sequence length="351" mass="38651">HNRAEYPRPPNSPPSERSMPPTPWLPPTIEVDVKLIEGLVVKAGSTIVLPARLTGIPMPTAKWSSDGKEMASEGRVTIETLGSNTMLSISECQRGDTGEYILSASNPAGSKSVALHVTVLDLPGPPIGPVNILEVTPEYMMVQWRAPKDDGGTPITNYVVEKKDVKKPWEPWSTPVLDLRYRVSGLCEGNSYEFRVFAENVAGISEPSLTSDPIKAARALTRPGPPGNLKLKDWSKSYADICWTKPTRDGGNARALARDKRTDFINNYPEILHYLVEKREIDKKTWATVKGEVLPDKIPFKVSGLQSGTEYYFRVTAVNQYGPGVPRVTPTSYMASDPISEYPQASRSETP</sequence>
<dbReference type="STRING" id="409849.ENSPMGP00000014697"/>
<dbReference type="SUPFAM" id="SSF48726">
    <property type="entry name" value="Immunoglobulin"/>
    <property type="match status" value="1"/>
</dbReference>
<dbReference type="InterPro" id="IPR013098">
    <property type="entry name" value="Ig_I-set"/>
</dbReference>
<dbReference type="Ensembl" id="ENSPMGT00000015669.1">
    <property type="protein sequence ID" value="ENSPMGP00000014697.1"/>
    <property type="gene ID" value="ENSPMGG00000012036.1"/>
</dbReference>
<dbReference type="PROSITE" id="PS50835">
    <property type="entry name" value="IG_LIKE"/>
    <property type="match status" value="1"/>
</dbReference>
<evidence type="ECO:0008006" key="8">
    <source>
        <dbReference type="Google" id="ProtNLM"/>
    </source>
</evidence>
<keyword evidence="2" id="KW-0393">Immunoglobulin domain</keyword>
<dbReference type="FunFam" id="2.60.40.10:FF:000003">
    <property type="entry name" value="Titin isoform E"/>
    <property type="match status" value="1"/>
</dbReference>
<dbReference type="CDD" id="cd00063">
    <property type="entry name" value="FN3"/>
    <property type="match status" value="2"/>
</dbReference>
<dbReference type="SMART" id="SM00409">
    <property type="entry name" value="IG"/>
    <property type="match status" value="1"/>
</dbReference>
<keyword evidence="7" id="KW-1185">Reference proteome</keyword>
<evidence type="ECO:0000259" key="5">
    <source>
        <dbReference type="PROSITE" id="PS50853"/>
    </source>
</evidence>
<evidence type="ECO:0000256" key="1">
    <source>
        <dbReference type="ARBA" id="ARBA00022737"/>
    </source>
</evidence>
<feature type="domain" description="Fibronectin type-III" evidence="5">
    <location>
        <begin position="225"/>
        <end position="337"/>
    </location>
</feature>
<organism evidence="6 7">
    <name type="scientific">Periophthalmus magnuspinnatus</name>
    <dbReference type="NCBI Taxonomy" id="409849"/>
    <lineage>
        <taxon>Eukaryota</taxon>
        <taxon>Metazoa</taxon>
        <taxon>Chordata</taxon>
        <taxon>Craniata</taxon>
        <taxon>Vertebrata</taxon>
        <taxon>Euteleostomi</taxon>
        <taxon>Actinopterygii</taxon>
        <taxon>Neopterygii</taxon>
        <taxon>Teleostei</taxon>
        <taxon>Neoteleostei</taxon>
        <taxon>Acanthomorphata</taxon>
        <taxon>Gobiaria</taxon>
        <taxon>Gobiiformes</taxon>
        <taxon>Gobioidei</taxon>
        <taxon>Gobiidae</taxon>
        <taxon>Oxudercinae</taxon>
        <taxon>Periophthalmus</taxon>
    </lineage>
</organism>
<keyword evidence="1" id="KW-0677">Repeat</keyword>
<reference evidence="6" key="1">
    <citation type="submission" date="2025-08" db="UniProtKB">
        <authorList>
            <consortium name="Ensembl"/>
        </authorList>
    </citation>
    <scope>IDENTIFICATION</scope>
</reference>
<dbReference type="AlphaFoldDB" id="A0A3B4AC94"/>
<evidence type="ECO:0000256" key="3">
    <source>
        <dbReference type="SAM" id="MobiDB-lite"/>
    </source>
</evidence>
<dbReference type="InterPro" id="IPR007110">
    <property type="entry name" value="Ig-like_dom"/>
</dbReference>
<feature type="region of interest" description="Disordered" evidence="3">
    <location>
        <begin position="1"/>
        <end position="23"/>
    </location>
</feature>
<dbReference type="PANTHER" id="PTHR14340:SF9">
    <property type="entry name" value="FIBRONECTIN TYPE-III DOMAIN-CONTAINING PROTEIN"/>
    <property type="match status" value="1"/>
</dbReference>
<name>A0A3B4AC94_9GOBI</name>
<dbReference type="PANTHER" id="PTHR14340">
    <property type="entry name" value="MICROFIBRIL-ASSOCIATED GLYCOPROTEIN 3"/>
    <property type="match status" value="1"/>
</dbReference>
<dbReference type="PRINTS" id="PR00014">
    <property type="entry name" value="FNTYPEIII"/>
</dbReference>
<dbReference type="SUPFAM" id="SSF49265">
    <property type="entry name" value="Fibronectin type III"/>
    <property type="match status" value="1"/>
</dbReference>
<reference evidence="6" key="2">
    <citation type="submission" date="2025-09" db="UniProtKB">
        <authorList>
            <consortium name="Ensembl"/>
        </authorList>
    </citation>
    <scope>IDENTIFICATION</scope>
</reference>
<evidence type="ECO:0000256" key="2">
    <source>
        <dbReference type="ARBA" id="ARBA00023319"/>
    </source>
</evidence>
<feature type="region of interest" description="Disordered" evidence="3">
    <location>
        <begin position="332"/>
        <end position="351"/>
    </location>
</feature>
<evidence type="ECO:0000313" key="7">
    <source>
        <dbReference type="Proteomes" id="UP000261520"/>
    </source>
</evidence>
<dbReference type="SMART" id="SM00060">
    <property type="entry name" value="FN3"/>
    <property type="match status" value="2"/>
</dbReference>
<dbReference type="InterPro" id="IPR036116">
    <property type="entry name" value="FN3_sf"/>
</dbReference>
<dbReference type="PROSITE" id="PS50853">
    <property type="entry name" value="FN3"/>
    <property type="match status" value="2"/>
</dbReference>
<feature type="domain" description="Ig-like" evidence="4">
    <location>
        <begin position="27"/>
        <end position="118"/>
    </location>
</feature>
<dbReference type="Gene3D" id="2.60.40.10">
    <property type="entry name" value="Immunoglobulins"/>
    <property type="match status" value="3"/>
</dbReference>
<accession>A0A3B4AC94</accession>
<dbReference type="InterPro" id="IPR036179">
    <property type="entry name" value="Ig-like_dom_sf"/>
</dbReference>
<dbReference type="FunFam" id="2.60.40.10:FF:000986">
    <property type="entry name" value="Titin b"/>
    <property type="match status" value="1"/>
</dbReference>
<dbReference type="InterPro" id="IPR003961">
    <property type="entry name" value="FN3_dom"/>
</dbReference>
<proteinExistence type="predicted"/>
<evidence type="ECO:0000259" key="4">
    <source>
        <dbReference type="PROSITE" id="PS50835"/>
    </source>
</evidence>
<evidence type="ECO:0000313" key="6">
    <source>
        <dbReference type="Ensembl" id="ENSPMGP00000014697.1"/>
    </source>
</evidence>
<dbReference type="Pfam" id="PF00041">
    <property type="entry name" value="fn3"/>
    <property type="match status" value="2"/>
</dbReference>
<dbReference type="Proteomes" id="UP000261520">
    <property type="component" value="Unplaced"/>
</dbReference>
<dbReference type="InterPro" id="IPR013783">
    <property type="entry name" value="Ig-like_fold"/>
</dbReference>
<dbReference type="InterPro" id="IPR003599">
    <property type="entry name" value="Ig_sub"/>
</dbReference>
<protein>
    <recommendedName>
        <fullName evidence="8">Titin</fullName>
    </recommendedName>
</protein>
<dbReference type="Pfam" id="PF07679">
    <property type="entry name" value="I-set"/>
    <property type="match status" value="1"/>
</dbReference>